<name>A0A183SGF5_SCHSO</name>
<protein>
    <submittedName>
        <fullName evidence="1">Polyprotein</fullName>
    </submittedName>
</protein>
<reference evidence="1" key="1">
    <citation type="submission" date="2016-06" db="UniProtKB">
        <authorList>
            <consortium name="WormBaseParasite"/>
        </authorList>
    </citation>
    <scope>IDENTIFICATION</scope>
</reference>
<proteinExistence type="predicted"/>
<evidence type="ECO:0000313" key="1">
    <source>
        <dbReference type="WBParaSite" id="SSLN_0000340301-mRNA-1"/>
    </source>
</evidence>
<accession>A0A183SGF5</accession>
<dbReference type="AlphaFoldDB" id="A0A183SGF5"/>
<sequence length="157" mass="17213">LMVSTFDPIKFEDILETVDIEQLPGILGATTVDSIFRVDGTSLKKCPYLSQFALLSNPKFTTNIRQVYGPRNEVADALPRPSIAHFQPTAGIDLGHMAAVTSCFQTPTAGPLTDHWQRHHSLLITEIEVHLDRPGRSMSMTISGKLKGIPTTNTVAE</sequence>
<organism evidence="1">
    <name type="scientific">Schistocephalus solidus</name>
    <name type="common">Tapeworm</name>
    <dbReference type="NCBI Taxonomy" id="70667"/>
    <lineage>
        <taxon>Eukaryota</taxon>
        <taxon>Metazoa</taxon>
        <taxon>Spiralia</taxon>
        <taxon>Lophotrochozoa</taxon>
        <taxon>Platyhelminthes</taxon>
        <taxon>Cestoda</taxon>
        <taxon>Eucestoda</taxon>
        <taxon>Diphyllobothriidea</taxon>
        <taxon>Diphyllobothriidae</taxon>
        <taxon>Schistocephalus</taxon>
    </lineage>
</organism>
<dbReference type="WBParaSite" id="SSLN_0000340301-mRNA-1">
    <property type="protein sequence ID" value="SSLN_0000340301-mRNA-1"/>
    <property type="gene ID" value="SSLN_0000340301"/>
</dbReference>